<keyword evidence="3" id="KW-0406">Ion transport</keyword>
<dbReference type="GeneID" id="92206114"/>
<keyword evidence="6 8" id="KW-0472">Membrane</keyword>
<evidence type="ECO:0000256" key="5">
    <source>
        <dbReference type="ARBA" id="ARBA00022989"/>
    </source>
</evidence>
<feature type="region of interest" description="Disordered" evidence="7">
    <location>
        <begin position="201"/>
        <end position="279"/>
    </location>
</feature>
<feature type="compositionally biased region" description="Basic and acidic residues" evidence="7">
    <location>
        <begin position="210"/>
        <end position="226"/>
    </location>
</feature>
<evidence type="ECO:0000256" key="1">
    <source>
        <dbReference type="ARBA" id="ARBA00004141"/>
    </source>
</evidence>
<dbReference type="PANTHER" id="PTHR31632:SF7">
    <property type="entry name" value="IRON TRANSPORTER FTH1"/>
    <property type="match status" value="1"/>
</dbReference>
<feature type="transmembrane region" description="Helical" evidence="8">
    <location>
        <begin position="47"/>
        <end position="71"/>
    </location>
</feature>
<comment type="similarity">
    <text evidence="2">Belongs to the oxidase-dependent Fe transporter (OFeT) (TC 9.A.10.1) family.</text>
</comment>
<accession>A0ABP0ZFS8</accession>
<dbReference type="Proteomes" id="UP001497383">
    <property type="component" value="Chromosome 1"/>
</dbReference>
<evidence type="ECO:0000256" key="4">
    <source>
        <dbReference type="ARBA" id="ARBA00022692"/>
    </source>
</evidence>
<feature type="region of interest" description="Disordered" evidence="7">
    <location>
        <begin position="76"/>
        <end position="103"/>
    </location>
</feature>
<organism evidence="9 10">
    <name type="scientific">Lodderomyces beijingensis</name>
    <dbReference type="NCBI Taxonomy" id="1775926"/>
    <lineage>
        <taxon>Eukaryota</taxon>
        <taxon>Fungi</taxon>
        <taxon>Dikarya</taxon>
        <taxon>Ascomycota</taxon>
        <taxon>Saccharomycotina</taxon>
        <taxon>Pichiomycetes</taxon>
        <taxon>Debaryomycetaceae</taxon>
        <taxon>Candida/Lodderomyces clade</taxon>
        <taxon>Lodderomyces</taxon>
    </lineage>
</organism>
<comment type="subcellular location">
    <subcellularLocation>
        <location evidence="1">Membrane</location>
        <topology evidence="1">Multi-pass membrane protein</topology>
    </subcellularLocation>
</comment>
<evidence type="ECO:0000256" key="7">
    <source>
        <dbReference type="SAM" id="MobiDB-lite"/>
    </source>
</evidence>
<evidence type="ECO:0000256" key="3">
    <source>
        <dbReference type="ARBA" id="ARBA00022496"/>
    </source>
</evidence>
<dbReference type="InterPro" id="IPR004923">
    <property type="entry name" value="FTR1/Fip1/EfeU"/>
</dbReference>
<sequence length="513" mass="57821">MFRLIRIQFLLEALSKKTRNTRGCLLSHFREDASEQSMFEIEEYFSIQIFFIILRETLETAIIISVLLSFINQRSHKHDDNSQGEEDSSAQRDASDLRPTASSASKMSNLANVQRKLKLQVWVGAIMGLVICFIIGLIFILAFYIIGKDYWSYTERVWEGVFSIASSVIITVMGLGLLRINKVMKLKWWIKLGDAYNDQQQDLDEEGESEIAKWGDSESEITREGVEDVDGASEESRNYGGTRVSSESESAPLAPSARKSSTLSSADAHRHHRHHQKRKGGLSKKYFLAILPLITTLREGLEAVVFIGGIGMSQPLTSIPLSISCGIAVGSSIGFLLYKGGNKLSLQYFLIFSTCFLYIVSAGLMSRGVWFLELESYVRACGGFDPSETGSGPGSYDVAKSVWHVNCCNGLTDGWWMVLNAIFGWTNSATYGSVTTYFTYWLLVIIWLKVKLYEERHGVLPFVPTKWQIKRIRKKIRLYELRNNQNLESLGDRERELNVESVEAQAEAQGLLE</sequence>
<feature type="transmembrane region" description="Helical" evidence="8">
    <location>
        <begin position="429"/>
        <end position="448"/>
    </location>
</feature>
<keyword evidence="3" id="KW-0813">Transport</keyword>
<evidence type="ECO:0000313" key="10">
    <source>
        <dbReference type="Proteomes" id="UP001497383"/>
    </source>
</evidence>
<dbReference type="Pfam" id="PF03239">
    <property type="entry name" value="FTR1"/>
    <property type="match status" value="1"/>
</dbReference>
<keyword evidence="4 8" id="KW-0812">Transmembrane</keyword>
<feature type="transmembrane region" description="Helical" evidence="8">
    <location>
        <begin position="350"/>
        <end position="370"/>
    </location>
</feature>
<keyword evidence="5 8" id="KW-1133">Transmembrane helix</keyword>
<evidence type="ECO:0000256" key="6">
    <source>
        <dbReference type="ARBA" id="ARBA00023136"/>
    </source>
</evidence>
<feature type="transmembrane region" description="Helical" evidence="8">
    <location>
        <begin position="286"/>
        <end position="307"/>
    </location>
</feature>
<dbReference type="RefSeq" id="XP_066827856.1">
    <property type="nucleotide sequence ID" value="XM_066976891.1"/>
</dbReference>
<evidence type="ECO:0000313" key="9">
    <source>
        <dbReference type="EMBL" id="CAK9436360.1"/>
    </source>
</evidence>
<evidence type="ECO:0008006" key="11">
    <source>
        <dbReference type="Google" id="ProtNLM"/>
    </source>
</evidence>
<keyword evidence="3" id="KW-0408">Iron</keyword>
<protein>
    <recommendedName>
        <fullName evidence="11">Iron transporter FTH1</fullName>
    </recommendedName>
</protein>
<feature type="compositionally biased region" description="Low complexity" evidence="7">
    <location>
        <begin position="245"/>
        <end position="257"/>
    </location>
</feature>
<feature type="transmembrane region" description="Helical" evidence="8">
    <location>
        <begin position="158"/>
        <end position="178"/>
    </location>
</feature>
<keyword evidence="3" id="KW-0410">Iron transport</keyword>
<name>A0ABP0ZFS8_9ASCO</name>
<proteinExistence type="inferred from homology"/>
<evidence type="ECO:0000256" key="2">
    <source>
        <dbReference type="ARBA" id="ARBA00008333"/>
    </source>
</evidence>
<evidence type="ECO:0000256" key="8">
    <source>
        <dbReference type="SAM" id="Phobius"/>
    </source>
</evidence>
<feature type="compositionally biased region" description="Basic residues" evidence="7">
    <location>
        <begin position="269"/>
        <end position="279"/>
    </location>
</feature>
<gene>
    <name evidence="9" type="ORF">LODBEIA_P09180</name>
</gene>
<feature type="transmembrane region" description="Helical" evidence="8">
    <location>
        <begin position="319"/>
        <end position="338"/>
    </location>
</feature>
<reference evidence="9 10" key="1">
    <citation type="submission" date="2024-03" db="EMBL/GenBank/DDBJ databases">
        <authorList>
            <person name="Brejova B."/>
        </authorList>
    </citation>
    <scope>NUCLEOTIDE SEQUENCE [LARGE SCALE GENOMIC DNA]</scope>
    <source>
        <strain evidence="9 10">CBS 14171</strain>
    </source>
</reference>
<dbReference type="EMBL" id="OZ022405">
    <property type="protein sequence ID" value="CAK9436360.1"/>
    <property type="molecule type" value="Genomic_DNA"/>
</dbReference>
<dbReference type="PANTHER" id="PTHR31632">
    <property type="entry name" value="IRON TRANSPORTER FTH1"/>
    <property type="match status" value="1"/>
</dbReference>
<keyword evidence="10" id="KW-1185">Reference proteome</keyword>
<feature type="transmembrane region" description="Helical" evidence="8">
    <location>
        <begin position="121"/>
        <end position="146"/>
    </location>
</feature>